<dbReference type="EMBL" id="HE611333">
    <property type="protein sequence ID" value="CCE60805.1"/>
    <property type="molecule type" value="Genomic_DNA"/>
</dbReference>
<reference evidence="2 3" key="1">
    <citation type="journal article" date="2012" name="PLoS ONE">
        <title>Genomic Analysis of Pseudomonas putida Phage tf with Localized Single-Strand DNA Interruptions.</title>
        <authorList>
            <person name="Glukhov A.S."/>
            <person name="Krutilina A.I."/>
            <person name="Shlyapnikov M.G."/>
            <person name="Severinov K."/>
            <person name="Lavysh D."/>
            <person name="Kochetkov V.V."/>
            <person name="McGrath J.W."/>
            <person name="de Leeuwe C."/>
            <person name="Shaburova O.V."/>
            <person name="Krylov V.N."/>
            <person name="Akulenko N.V."/>
            <person name="Kulakov L.A."/>
        </authorList>
    </citation>
    <scope>NUCLEOTIDE SEQUENCE [LARGE SCALE GENOMIC DNA]</scope>
</reference>
<feature type="region of interest" description="Disordered" evidence="1">
    <location>
        <begin position="41"/>
        <end position="60"/>
    </location>
</feature>
<evidence type="ECO:0000256" key="1">
    <source>
        <dbReference type="SAM" id="MobiDB-lite"/>
    </source>
</evidence>
<dbReference type="KEGG" id="vg:12979162"/>
<organism evidence="2 3">
    <name type="scientific">Pseudomonas phage tf</name>
    <dbReference type="NCBI Taxonomy" id="1114179"/>
    <lineage>
        <taxon>Viruses</taxon>
        <taxon>Duplodnaviria</taxon>
        <taxon>Heunggongvirae</taxon>
        <taxon>Uroviricota</taxon>
        <taxon>Caudoviricetes</taxon>
        <taxon>Krylovvirus</taxon>
        <taxon>Krylovvirus tf</taxon>
    </lineage>
</organism>
<feature type="region of interest" description="Disordered" evidence="1">
    <location>
        <begin position="302"/>
        <end position="343"/>
    </location>
</feature>
<name>I2FLS1_9CAUD</name>
<dbReference type="Proteomes" id="UP000002867">
    <property type="component" value="Segment"/>
</dbReference>
<gene>
    <name evidence="2" type="ORF">tf_52</name>
</gene>
<feature type="compositionally biased region" description="Basic and acidic residues" evidence="1">
    <location>
        <begin position="304"/>
        <end position="343"/>
    </location>
</feature>
<protein>
    <submittedName>
        <fullName evidence="2">Phage particle protein</fullName>
    </submittedName>
</protein>
<dbReference type="RefSeq" id="YP_006382510.1">
    <property type="nucleotide sequence ID" value="NC_017971.2"/>
</dbReference>
<dbReference type="OrthoDB" id="3025at10239"/>
<keyword evidence="3" id="KW-1185">Reference proteome</keyword>
<sequence>MAGLLQFEGSVLPEGIRRAAERALWDTPATSMDQARAAQEAATQRAAQAAKTGGWTEGQRSVNLGQAGRAAGGLMSTAGKALGGLGAVYELGRGANEKFGTGAWDNAQDLANKRDVRLAAEADPQLPVRGVQSAMGMADRAVQSARGLMDMMPKTDTTRTENLSMLPMAPEKKVEAAVVAEAAPQVEAGRQRIEAGALKGLQSGEVHVSQLAEGVVQADAQRAGKELTPEEHKSAVTAEIAAMKTMDKSDLSKYVSYALVAGGLLASVFDKSGQAGAAFHDSLNKQLDRNLASGKMAFEQQMARNKDAREDRKVDLTESDVESKIGDRKVRQEQGERSLGQGDKKIGIMEADSRTKAFAANSSAAAARARLGLLGEQLKLQQGEAASKQALRQSKIDNPSGQIKGESLTTKDAQSAVSEWAKGRGQNVKGDSLSALSQQLRNALKDPATKDYSLNEILDTLVEDGYELEEPTFFGNPDIKVKRVKGN</sequence>
<evidence type="ECO:0000313" key="3">
    <source>
        <dbReference type="Proteomes" id="UP000002867"/>
    </source>
</evidence>
<proteinExistence type="predicted"/>
<dbReference type="GeneID" id="12979162"/>
<accession>I2FLS1</accession>
<feature type="compositionally biased region" description="Low complexity" evidence="1">
    <location>
        <begin position="41"/>
        <end position="50"/>
    </location>
</feature>
<evidence type="ECO:0000313" key="2">
    <source>
        <dbReference type="EMBL" id="CCE60805.1"/>
    </source>
</evidence>
<feature type="region of interest" description="Disordered" evidence="1">
    <location>
        <begin position="385"/>
        <end position="429"/>
    </location>
</feature>
<feature type="compositionally biased region" description="Polar residues" evidence="1">
    <location>
        <begin position="390"/>
        <end position="417"/>
    </location>
</feature>